<dbReference type="EMBL" id="LHQS01000002">
    <property type="protein sequence ID" value="RXE55870.1"/>
    <property type="molecule type" value="Genomic_DNA"/>
</dbReference>
<comment type="caution">
    <text evidence="2">The sequence shown here is derived from an EMBL/GenBank/DDBJ whole genome shotgun (WGS) entry which is preliminary data.</text>
</comment>
<dbReference type="RefSeq" id="WP_128693577.1">
    <property type="nucleotide sequence ID" value="NZ_LHQS01000002.1"/>
</dbReference>
<keyword evidence="3" id="KW-1185">Reference proteome</keyword>
<protein>
    <submittedName>
        <fullName evidence="2">Uncharacterized protein</fullName>
    </submittedName>
</protein>
<feature type="transmembrane region" description="Helical" evidence="1">
    <location>
        <begin position="12"/>
        <end position="30"/>
    </location>
</feature>
<organism evidence="2 3">
    <name type="scientific">Methanoculleus taiwanensis</name>
    <dbReference type="NCBI Taxonomy" id="1550565"/>
    <lineage>
        <taxon>Archaea</taxon>
        <taxon>Methanobacteriati</taxon>
        <taxon>Methanobacteriota</taxon>
        <taxon>Stenosarchaea group</taxon>
        <taxon>Methanomicrobia</taxon>
        <taxon>Methanomicrobiales</taxon>
        <taxon>Methanomicrobiaceae</taxon>
        <taxon>Methanoculleus</taxon>
    </lineage>
</organism>
<reference evidence="2 3" key="1">
    <citation type="journal article" date="2015" name="Int. J. Syst. Evol. Microbiol.">
        <title>Methanoculleus taiwanensis sp. nov., a methanogen isolated from deep marine sediment at the deformation front area near Taiwan.</title>
        <authorList>
            <person name="Weng C.Y."/>
            <person name="Chen S.C."/>
            <person name="Lai M.C."/>
            <person name="Wu S.Y."/>
            <person name="Lin S."/>
            <person name="Yang T.F."/>
            <person name="Chen P.C."/>
        </authorList>
    </citation>
    <scope>NUCLEOTIDE SEQUENCE [LARGE SCALE GENOMIC DNA]</scope>
    <source>
        <strain evidence="2 3">CYW4</strain>
    </source>
</reference>
<sequence>MHIPDLTTSGALLTSLSIIAGGIIIGAMIFQVPVPLAPYIMVALAVLVVIGAAALLAGCRGAGESTAGK</sequence>
<gene>
    <name evidence="2" type="ORF">ABH15_06535</name>
</gene>
<name>A0A498H1G9_9EURY</name>
<evidence type="ECO:0000313" key="2">
    <source>
        <dbReference type="EMBL" id="RXE55870.1"/>
    </source>
</evidence>
<dbReference type="AlphaFoldDB" id="A0A498H1G9"/>
<evidence type="ECO:0000313" key="3">
    <source>
        <dbReference type="Proteomes" id="UP000290932"/>
    </source>
</evidence>
<proteinExistence type="predicted"/>
<dbReference type="Proteomes" id="UP000290932">
    <property type="component" value="Unassembled WGS sequence"/>
</dbReference>
<feature type="transmembrane region" description="Helical" evidence="1">
    <location>
        <begin position="36"/>
        <end position="59"/>
    </location>
</feature>
<keyword evidence="1" id="KW-0812">Transmembrane</keyword>
<evidence type="ECO:0000256" key="1">
    <source>
        <dbReference type="SAM" id="Phobius"/>
    </source>
</evidence>
<accession>A0A498H1G9</accession>
<keyword evidence="1" id="KW-0472">Membrane</keyword>
<keyword evidence="1" id="KW-1133">Transmembrane helix</keyword>